<dbReference type="Proteomes" id="UP000188184">
    <property type="component" value="Chromosome"/>
</dbReference>
<evidence type="ECO:0000313" key="2">
    <source>
        <dbReference type="Proteomes" id="UP000188184"/>
    </source>
</evidence>
<dbReference type="RefSeq" id="WP_077590666.1">
    <property type="nucleotide sequence ID" value="NZ_CP019640.1"/>
</dbReference>
<dbReference type="Pfam" id="PF11213">
    <property type="entry name" value="DUF3006"/>
    <property type="match status" value="1"/>
</dbReference>
<keyword evidence="2" id="KW-1185">Reference proteome</keyword>
<protein>
    <recommendedName>
        <fullName evidence="3">DUF3006 domain-containing protein</fullName>
    </recommendedName>
</protein>
<dbReference type="InterPro" id="IPR021377">
    <property type="entry name" value="DUF3006"/>
</dbReference>
<dbReference type="OrthoDB" id="2366034at2"/>
<proteinExistence type="predicted"/>
<name>A0A1Q2L2X4_9BACL</name>
<sequence length="82" mass="9385">MKVSGVLDRIEGNIAVIIAEEAGRQFEVPVSNLPKGSQEQDWFWLKIKGEELIAIGLDETIKLEKEQTADRLINRLHERNEQ</sequence>
<dbReference type="EMBL" id="CP019640">
    <property type="protein sequence ID" value="AQQ54766.1"/>
    <property type="molecule type" value="Genomic_DNA"/>
</dbReference>
<gene>
    <name evidence="1" type="ORF">B0X71_17770</name>
</gene>
<reference evidence="1 2" key="1">
    <citation type="submission" date="2017-02" db="EMBL/GenBank/DDBJ databases">
        <title>The complete genomic sequence of a novel cold adapted crude oil-degrading bacterium Planococcus qaidamina Y42.</title>
        <authorList>
            <person name="Yang R."/>
        </authorList>
    </citation>
    <scope>NUCLEOTIDE SEQUENCE [LARGE SCALE GENOMIC DNA]</scope>
    <source>
        <strain evidence="1 2">Y42</strain>
    </source>
</reference>
<accession>A0A1Q2L2X4</accession>
<dbReference type="AlphaFoldDB" id="A0A1Q2L2X4"/>
<evidence type="ECO:0008006" key="3">
    <source>
        <dbReference type="Google" id="ProtNLM"/>
    </source>
</evidence>
<evidence type="ECO:0000313" key="1">
    <source>
        <dbReference type="EMBL" id="AQQ54766.1"/>
    </source>
</evidence>
<dbReference type="KEGG" id="pmar:B0X71_17770"/>
<organism evidence="1 2">
    <name type="scientific">Planococcus lenghuensis</name>
    <dbReference type="NCBI Taxonomy" id="2213202"/>
    <lineage>
        <taxon>Bacteria</taxon>
        <taxon>Bacillati</taxon>
        <taxon>Bacillota</taxon>
        <taxon>Bacilli</taxon>
        <taxon>Bacillales</taxon>
        <taxon>Caryophanaceae</taxon>
        <taxon>Planococcus</taxon>
    </lineage>
</organism>